<dbReference type="Pfam" id="PF05832">
    <property type="entry name" value="DUF846"/>
    <property type="match status" value="1"/>
</dbReference>
<feature type="transmembrane region" description="Helical" evidence="8">
    <location>
        <begin position="106"/>
        <end position="125"/>
    </location>
</feature>
<gene>
    <name evidence="9" type="ORF">P167DRAFT_484533</name>
</gene>
<feature type="transmembrane region" description="Helical" evidence="8">
    <location>
        <begin position="12"/>
        <end position="35"/>
    </location>
</feature>
<dbReference type="AlphaFoldDB" id="A0A3N4KYV2"/>
<dbReference type="OrthoDB" id="2151161at2759"/>
<evidence type="ECO:0000256" key="6">
    <source>
        <dbReference type="ARBA" id="ARBA00022989"/>
    </source>
</evidence>
<organism evidence="9 10">
    <name type="scientific">Morchella conica CCBAS932</name>
    <dbReference type="NCBI Taxonomy" id="1392247"/>
    <lineage>
        <taxon>Eukaryota</taxon>
        <taxon>Fungi</taxon>
        <taxon>Dikarya</taxon>
        <taxon>Ascomycota</taxon>
        <taxon>Pezizomycotina</taxon>
        <taxon>Pezizomycetes</taxon>
        <taxon>Pezizales</taxon>
        <taxon>Morchellaceae</taxon>
        <taxon>Morchella</taxon>
    </lineage>
</organism>
<evidence type="ECO:0000313" key="10">
    <source>
        <dbReference type="Proteomes" id="UP000277580"/>
    </source>
</evidence>
<comment type="function">
    <text evidence="1 8">Golgi membrane protein involved in vesicular trafficking.</text>
</comment>
<feature type="transmembrane region" description="Helical" evidence="8">
    <location>
        <begin position="131"/>
        <end position="151"/>
    </location>
</feature>
<evidence type="ECO:0000256" key="3">
    <source>
        <dbReference type="ARBA" id="ARBA00005467"/>
    </source>
</evidence>
<keyword evidence="10" id="KW-1185">Reference proteome</keyword>
<reference evidence="9 10" key="1">
    <citation type="journal article" date="2018" name="Nat. Ecol. Evol.">
        <title>Pezizomycetes genomes reveal the molecular basis of ectomycorrhizal truffle lifestyle.</title>
        <authorList>
            <person name="Murat C."/>
            <person name="Payen T."/>
            <person name="Noel B."/>
            <person name="Kuo A."/>
            <person name="Morin E."/>
            <person name="Chen J."/>
            <person name="Kohler A."/>
            <person name="Krizsan K."/>
            <person name="Balestrini R."/>
            <person name="Da Silva C."/>
            <person name="Montanini B."/>
            <person name="Hainaut M."/>
            <person name="Levati E."/>
            <person name="Barry K.W."/>
            <person name="Belfiori B."/>
            <person name="Cichocki N."/>
            <person name="Clum A."/>
            <person name="Dockter R.B."/>
            <person name="Fauchery L."/>
            <person name="Guy J."/>
            <person name="Iotti M."/>
            <person name="Le Tacon F."/>
            <person name="Lindquist E.A."/>
            <person name="Lipzen A."/>
            <person name="Malagnac F."/>
            <person name="Mello A."/>
            <person name="Molinier V."/>
            <person name="Miyauchi S."/>
            <person name="Poulain J."/>
            <person name="Riccioni C."/>
            <person name="Rubini A."/>
            <person name="Sitrit Y."/>
            <person name="Splivallo R."/>
            <person name="Traeger S."/>
            <person name="Wang M."/>
            <person name="Zifcakova L."/>
            <person name="Wipf D."/>
            <person name="Zambonelli A."/>
            <person name="Paolocci F."/>
            <person name="Nowrousian M."/>
            <person name="Ottonello S."/>
            <person name="Baldrian P."/>
            <person name="Spatafora J.W."/>
            <person name="Henrissat B."/>
            <person name="Nagy L.G."/>
            <person name="Aury J.M."/>
            <person name="Wincker P."/>
            <person name="Grigoriev I.V."/>
            <person name="Bonfante P."/>
            <person name="Martin F.M."/>
        </authorList>
    </citation>
    <scope>NUCLEOTIDE SEQUENCE [LARGE SCALE GENOMIC DNA]</scope>
    <source>
        <strain evidence="9 10">CCBAS932</strain>
    </source>
</reference>
<evidence type="ECO:0000256" key="8">
    <source>
        <dbReference type="RuleBase" id="RU361206"/>
    </source>
</evidence>
<dbReference type="InParanoid" id="A0A3N4KYV2"/>
<dbReference type="FunCoup" id="A0A3N4KYV2">
    <property type="interactions" value="395"/>
</dbReference>
<evidence type="ECO:0000256" key="4">
    <source>
        <dbReference type="ARBA" id="ARBA00013603"/>
    </source>
</evidence>
<dbReference type="GO" id="GO:0000139">
    <property type="term" value="C:Golgi membrane"/>
    <property type="evidence" value="ECO:0007669"/>
    <property type="project" value="UniProtKB-SubCell"/>
</dbReference>
<feature type="non-terminal residue" evidence="9">
    <location>
        <position position="1"/>
    </location>
</feature>
<feature type="transmembrane region" description="Helical" evidence="8">
    <location>
        <begin position="41"/>
        <end position="60"/>
    </location>
</feature>
<comment type="subcellular location">
    <subcellularLocation>
        <location evidence="2 8">Golgi apparatus membrane</location>
        <topology evidence="2 8">Multi-pass membrane protein</topology>
    </subcellularLocation>
</comment>
<dbReference type="GO" id="GO:0009306">
    <property type="term" value="P:protein secretion"/>
    <property type="evidence" value="ECO:0007669"/>
    <property type="project" value="TreeGrafter"/>
</dbReference>
<protein>
    <recommendedName>
        <fullName evidence="4 8">Golgi apparatus membrane protein TVP23</fullName>
    </recommendedName>
</protein>
<dbReference type="Proteomes" id="UP000277580">
    <property type="component" value="Unassembled WGS sequence"/>
</dbReference>
<keyword evidence="6 8" id="KW-1133">Transmembrane helix</keyword>
<comment type="similarity">
    <text evidence="3 8">Belongs to the TVP23 family.</text>
</comment>
<dbReference type="EMBL" id="ML119118">
    <property type="protein sequence ID" value="RPB14422.1"/>
    <property type="molecule type" value="Genomic_DNA"/>
</dbReference>
<proteinExistence type="inferred from homology"/>
<dbReference type="STRING" id="1392247.A0A3N4KYV2"/>
<keyword evidence="7 8" id="KW-0472">Membrane</keyword>
<evidence type="ECO:0000256" key="5">
    <source>
        <dbReference type="ARBA" id="ARBA00022692"/>
    </source>
</evidence>
<dbReference type="InterPro" id="IPR008564">
    <property type="entry name" value="TVP23-like"/>
</dbReference>
<dbReference type="PANTHER" id="PTHR13019">
    <property type="entry name" value="GOLGI APPARATUS MEMBRANE PROTEIN TVP23"/>
    <property type="match status" value="1"/>
</dbReference>
<name>A0A3N4KYV2_9PEZI</name>
<keyword evidence="8" id="KW-0333">Golgi apparatus</keyword>
<dbReference type="PANTHER" id="PTHR13019:SF7">
    <property type="entry name" value="GOLGI APPARATUS MEMBRANE PROTEIN TVP23"/>
    <property type="match status" value="1"/>
</dbReference>
<evidence type="ECO:0000256" key="2">
    <source>
        <dbReference type="ARBA" id="ARBA00004653"/>
    </source>
</evidence>
<keyword evidence="5 8" id="KW-0812">Transmembrane</keyword>
<sequence length="194" mass="21614">RPQEGALSWRLSAHPATLGFFLAFRLSALLTYLFGLWFSSNFVLIFIIVILLLAADFYYVKNIAGRRLVGLRWWNETSADNSGESIWVFESPDQESRQINATDSRFFWLSLYIVPLLWVLLAVVAVVRFEFIWLSLVVIAVILCVTNGVAFSRADKFGNASTFAGRALNTTGGGLARQFAGSVASRVFFSGGRN</sequence>
<evidence type="ECO:0000256" key="7">
    <source>
        <dbReference type="ARBA" id="ARBA00023136"/>
    </source>
</evidence>
<dbReference type="GO" id="GO:0016192">
    <property type="term" value="P:vesicle-mediated transport"/>
    <property type="evidence" value="ECO:0007669"/>
    <property type="project" value="TreeGrafter"/>
</dbReference>
<evidence type="ECO:0000313" key="9">
    <source>
        <dbReference type="EMBL" id="RPB14422.1"/>
    </source>
</evidence>
<accession>A0A3N4KYV2</accession>
<evidence type="ECO:0000256" key="1">
    <source>
        <dbReference type="ARBA" id="ARBA00003246"/>
    </source>
</evidence>